<reference evidence="2" key="1">
    <citation type="submission" date="2020-12" db="EMBL/GenBank/DDBJ databases">
        <title>Metabolic potential, ecology and presence of endohyphal bacteria is reflected in genomic diversity of Mucoromycotina.</title>
        <authorList>
            <person name="Muszewska A."/>
            <person name="Okrasinska A."/>
            <person name="Steczkiewicz K."/>
            <person name="Drgas O."/>
            <person name="Orlowska M."/>
            <person name="Perlinska-Lenart U."/>
            <person name="Aleksandrzak-Piekarczyk T."/>
            <person name="Szatraj K."/>
            <person name="Zielenkiewicz U."/>
            <person name="Pilsyk S."/>
            <person name="Malc E."/>
            <person name="Mieczkowski P."/>
            <person name="Kruszewska J.S."/>
            <person name="Biernat P."/>
            <person name="Pawlowska J."/>
        </authorList>
    </citation>
    <scope>NUCLEOTIDE SEQUENCE</scope>
    <source>
        <strain evidence="2">WA0000017839</strain>
    </source>
</reference>
<dbReference type="SUPFAM" id="SSF52047">
    <property type="entry name" value="RNI-like"/>
    <property type="match status" value="1"/>
</dbReference>
<dbReference type="SUPFAM" id="SSF81383">
    <property type="entry name" value="F-box domain"/>
    <property type="match status" value="1"/>
</dbReference>
<dbReference type="InterPro" id="IPR032675">
    <property type="entry name" value="LRR_dom_sf"/>
</dbReference>
<organism evidence="2 3">
    <name type="scientific">Mucor saturninus</name>
    <dbReference type="NCBI Taxonomy" id="64648"/>
    <lineage>
        <taxon>Eukaryota</taxon>
        <taxon>Fungi</taxon>
        <taxon>Fungi incertae sedis</taxon>
        <taxon>Mucoromycota</taxon>
        <taxon>Mucoromycotina</taxon>
        <taxon>Mucoromycetes</taxon>
        <taxon>Mucorales</taxon>
        <taxon>Mucorineae</taxon>
        <taxon>Mucoraceae</taxon>
        <taxon>Mucor</taxon>
    </lineage>
</organism>
<name>A0A8H7RDM3_9FUNG</name>
<evidence type="ECO:0000259" key="1">
    <source>
        <dbReference type="PROSITE" id="PS50181"/>
    </source>
</evidence>
<accession>A0A8H7RDM3</accession>
<feature type="domain" description="F-box" evidence="1">
    <location>
        <begin position="1"/>
        <end position="49"/>
    </location>
</feature>
<protein>
    <recommendedName>
        <fullName evidence="1">F-box domain-containing protein</fullName>
    </recommendedName>
</protein>
<dbReference type="Gene3D" id="1.20.1280.50">
    <property type="match status" value="1"/>
</dbReference>
<dbReference type="Gene3D" id="3.80.10.10">
    <property type="entry name" value="Ribonuclease Inhibitor"/>
    <property type="match status" value="1"/>
</dbReference>
<dbReference type="InterPro" id="IPR001810">
    <property type="entry name" value="F-box_dom"/>
</dbReference>
<dbReference type="Proteomes" id="UP000603453">
    <property type="component" value="Unassembled WGS sequence"/>
</dbReference>
<dbReference type="Pfam" id="PF12937">
    <property type="entry name" value="F-box-like"/>
    <property type="match status" value="1"/>
</dbReference>
<proteinExistence type="predicted"/>
<evidence type="ECO:0000313" key="3">
    <source>
        <dbReference type="Proteomes" id="UP000603453"/>
    </source>
</evidence>
<comment type="caution">
    <text evidence="2">The sequence shown here is derived from an EMBL/GenBank/DDBJ whole genome shotgun (WGS) entry which is preliminary data.</text>
</comment>
<dbReference type="PROSITE" id="PS50181">
    <property type="entry name" value="FBOX"/>
    <property type="match status" value="1"/>
</dbReference>
<sequence length="658" mass="76428">MSPATLPYEILLEIFSYTDRKTIVQCSCVCKSWNQPALISLFQELYLYFGHNDIVKQHLDETANGQKYFKNCSNVKTLNIKEIGRLDVYKKSEEEYTFTQQQFIKLLEYMPNLRTLDLSAASGDIYLKFILESDSIKCLNHIQTISPAFSKFHFPVCFKYRTSIVNLRIESWTHSTSFGPQAYPTLTVLSHFTALRNLSLCFRLNQFPKLSDLLGAFPNLLTLEIVHRRYFIPNRFVGNIRLPIDFFFGDGDVEPQDNFIQTSIPQIITPPINVNQNNVTQNNITKNTQCITVESLTLDVPELSRKQIIDITTSISTRLQNLCLLIDMELNKWIRIVGTDNALKLMRRMATINYAIIKFKSYGFQQSRYGRSDMTDHFTMFNAFRGCDTTCAAIYGYRSVINDPLLFEYGLKRCDYYRQNIDGTRRILITLPDVKSSIIGPEIFNNLTIDIAEPDSELTHKFLKCPEQIRFQLRRNQNPENGFHDSQDVIERLTILAIEGCIPPSRTMERINYYSPHIELLCLSGTKYEMSGELTGPIDTTSFKSLKRFYMDLRKAYCWIHIKYTDGNEAYYHFTSRYHSFKEVTVNVFHGNGVSRVKNRRRIRKTTILCSKGTVIVFFYGEKFVVAEIEKGQLHDYINFNSDYKNKNFLPEMLVPLS</sequence>
<keyword evidence="3" id="KW-1185">Reference proteome</keyword>
<evidence type="ECO:0000313" key="2">
    <source>
        <dbReference type="EMBL" id="KAG2208555.1"/>
    </source>
</evidence>
<dbReference type="CDD" id="cd09917">
    <property type="entry name" value="F-box_SF"/>
    <property type="match status" value="1"/>
</dbReference>
<dbReference type="OrthoDB" id="2447803at2759"/>
<dbReference type="InterPro" id="IPR036047">
    <property type="entry name" value="F-box-like_dom_sf"/>
</dbReference>
<dbReference type="EMBL" id="JAEPRD010000019">
    <property type="protein sequence ID" value="KAG2208555.1"/>
    <property type="molecule type" value="Genomic_DNA"/>
</dbReference>
<dbReference type="SMART" id="SM00256">
    <property type="entry name" value="FBOX"/>
    <property type="match status" value="1"/>
</dbReference>
<dbReference type="AlphaFoldDB" id="A0A8H7RDM3"/>
<gene>
    <name evidence="2" type="ORF">INT47_010251</name>
</gene>